<accession>A0A2N9YB55</accession>
<dbReference type="NCBIfam" id="TIGR04052">
    <property type="entry name" value="MbnP_like_WxW"/>
    <property type="match status" value="1"/>
</dbReference>
<dbReference type="Proteomes" id="UP000234271">
    <property type="component" value="Chromosome"/>
</dbReference>
<dbReference type="Pfam" id="PF20243">
    <property type="entry name" value="MbnP"/>
    <property type="match status" value="1"/>
</dbReference>
<feature type="chain" id="PRO_5024997928" evidence="1">
    <location>
        <begin position="36"/>
        <end position="320"/>
    </location>
</feature>
<name>A0A2N9YB55_9GAMM</name>
<gene>
    <name evidence="3" type="ORF">BLE401_02580</name>
</gene>
<evidence type="ECO:0000313" key="4">
    <source>
        <dbReference type="Proteomes" id="UP000234271"/>
    </source>
</evidence>
<protein>
    <submittedName>
        <fullName evidence="3">Metallo-mystery pair system four-Cys motif protein</fullName>
    </submittedName>
</protein>
<dbReference type="InterPro" id="IPR046863">
    <property type="entry name" value="MbnP-like_dom"/>
</dbReference>
<feature type="signal peptide" evidence="1">
    <location>
        <begin position="1"/>
        <end position="35"/>
    </location>
</feature>
<keyword evidence="1" id="KW-0732">Signal</keyword>
<feature type="domain" description="Copper-binding protein MbnP-like" evidence="2">
    <location>
        <begin position="51"/>
        <end position="278"/>
    </location>
</feature>
<reference evidence="4" key="1">
    <citation type="submission" date="2016-12" db="EMBL/GenBank/DDBJ databases">
        <title>Complete Genome Sequence of Beggiatoa leptomitiformis D-401.</title>
        <authorList>
            <person name="Fomenkov A."/>
            <person name="Vincze T."/>
            <person name="Grabovich M."/>
            <person name="Anton B.P."/>
            <person name="Dubinina G."/>
            <person name="Orlova M."/>
            <person name="Belousova E."/>
            <person name="Roberts R.J."/>
        </authorList>
    </citation>
    <scope>NUCLEOTIDE SEQUENCE [LARGE SCALE GENOMIC DNA]</scope>
    <source>
        <strain evidence="4">D-401</strain>
    </source>
</reference>
<dbReference type="AlphaFoldDB" id="A0A2N9YB55"/>
<evidence type="ECO:0000313" key="3">
    <source>
        <dbReference type="EMBL" id="AUI67690.2"/>
    </source>
</evidence>
<keyword evidence="4" id="KW-1185">Reference proteome</keyword>
<organism evidence="3 4">
    <name type="scientific">Beggiatoa leptomitoformis</name>
    <dbReference type="NCBI Taxonomy" id="288004"/>
    <lineage>
        <taxon>Bacteria</taxon>
        <taxon>Pseudomonadati</taxon>
        <taxon>Pseudomonadota</taxon>
        <taxon>Gammaproteobacteria</taxon>
        <taxon>Thiotrichales</taxon>
        <taxon>Thiotrichaceae</taxon>
        <taxon>Beggiatoa</taxon>
    </lineage>
</organism>
<evidence type="ECO:0000256" key="1">
    <source>
        <dbReference type="SAM" id="SignalP"/>
    </source>
</evidence>
<proteinExistence type="predicted"/>
<dbReference type="PROSITE" id="PS51257">
    <property type="entry name" value="PROKAR_LIPOPROTEIN"/>
    <property type="match status" value="1"/>
</dbReference>
<evidence type="ECO:0000259" key="2">
    <source>
        <dbReference type="Pfam" id="PF20243"/>
    </source>
</evidence>
<sequence>MPKVSAQFTHFAENFMRLALIPLFLSACSPLFLTACNSDDDTNSTTTTRTTDIEIPFSAAVNGQSFACGTTYKGVGNAITDSYLINDFRFYLSAIQLQRLDGTFLNLDLKQDGKWQYNDVALLDFENGCVNGTAETNTKITATLPTGENINNFQENICFTVGLAFDENHSDPASIPAPLNVTGMLWSWTTGRKFIRIDGIGDPDGLKTSFHLHLGSTGCSDVNKQGKQPDAPCTYTNTPQICLTNFVLNKTTIVADIGKVLRNSNVAYNTPNTASGCMSGNNDPECQTIFPLLGLDFIYNDGANPAITYPKETQAFFSVK</sequence>
<dbReference type="InterPro" id="IPR023977">
    <property type="entry name" value="MbnP-like"/>
</dbReference>
<dbReference type="EMBL" id="CP018889">
    <property type="protein sequence ID" value="AUI67690.2"/>
    <property type="molecule type" value="Genomic_DNA"/>
</dbReference>